<dbReference type="AlphaFoldDB" id="A0A5C3QZ52"/>
<reference evidence="1 2" key="1">
    <citation type="journal article" date="2019" name="Nat. Ecol. Evol.">
        <title>Megaphylogeny resolves global patterns of mushroom evolution.</title>
        <authorList>
            <person name="Varga T."/>
            <person name="Krizsan K."/>
            <person name="Foldi C."/>
            <person name="Dima B."/>
            <person name="Sanchez-Garcia M."/>
            <person name="Sanchez-Ramirez S."/>
            <person name="Szollosi G.J."/>
            <person name="Szarkandi J.G."/>
            <person name="Papp V."/>
            <person name="Albert L."/>
            <person name="Andreopoulos W."/>
            <person name="Angelini C."/>
            <person name="Antonin V."/>
            <person name="Barry K.W."/>
            <person name="Bougher N.L."/>
            <person name="Buchanan P."/>
            <person name="Buyck B."/>
            <person name="Bense V."/>
            <person name="Catcheside P."/>
            <person name="Chovatia M."/>
            <person name="Cooper J."/>
            <person name="Damon W."/>
            <person name="Desjardin D."/>
            <person name="Finy P."/>
            <person name="Geml J."/>
            <person name="Haridas S."/>
            <person name="Hughes K."/>
            <person name="Justo A."/>
            <person name="Karasinski D."/>
            <person name="Kautmanova I."/>
            <person name="Kiss B."/>
            <person name="Kocsube S."/>
            <person name="Kotiranta H."/>
            <person name="LaButti K.M."/>
            <person name="Lechner B.E."/>
            <person name="Liimatainen K."/>
            <person name="Lipzen A."/>
            <person name="Lukacs Z."/>
            <person name="Mihaltcheva S."/>
            <person name="Morgado L.N."/>
            <person name="Niskanen T."/>
            <person name="Noordeloos M.E."/>
            <person name="Ohm R.A."/>
            <person name="Ortiz-Santana B."/>
            <person name="Ovrebo C."/>
            <person name="Racz N."/>
            <person name="Riley R."/>
            <person name="Savchenko A."/>
            <person name="Shiryaev A."/>
            <person name="Soop K."/>
            <person name="Spirin V."/>
            <person name="Szebenyi C."/>
            <person name="Tomsovsky M."/>
            <person name="Tulloss R.E."/>
            <person name="Uehling J."/>
            <person name="Grigoriev I.V."/>
            <person name="Vagvolgyi C."/>
            <person name="Papp T."/>
            <person name="Martin F.M."/>
            <person name="Miettinen O."/>
            <person name="Hibbett D.S."/>
            <person name="Nagy L.G."/>
        </authorList>
    </citation>
    <scope>NUCLEOTIDE SEQUENCE [LARGE SCALE GENOMIC DNA]</scope>
    <source>
        <strain evidence="1 2">CBS 309.79</strain>
    </source>
</reference>
<evidence type="ECO:0000313" key="2">
    <source>
        <dbReference type="Proteomes" id="UP000305067"/>
    </source>
</evidence>
<gene>
    <name evidence="1" type="ORF">BDV98DRAFT_395077</name>
</gene>
<name>A0A5C3QZ52_9AGAR</name>
<accession>A0A5C3QZ52</accession>
<sequence length="178" mass="19890">MLTPSQATKNLYWGSKVVNGQVRLVRQAPEKSNLLATLPGSIFPSYAFSQTTHQQTRAVDRRACYTTTLYSPRVRCSLLTRSSSLQPGTCCACLYPEFKKAATPEYQQEDHLAESSTGSLSLSTHHRIAAELWLCSASSVRLRHLFTLSLGRATRFWKSLGADERPRNLPYVLCALHV</sequence>
<organism evidence="1 2">
    <name type="scientific">Pterulicium gracile</name>
    <dbReference type="NCBI Taxonomy" id="1884261"/>
    <lineage>
        <taxon>Eukaryota</taxon>
        <taxon>Fungi</taxon>
        <taxon>Dikarya</taxon>
        <taxon>Basidiomycota</taxon>
        <taxon>Agaricomycotina</taxon>
        <taxon>Agaricomycetes</taxon>
        <taxon>Agaricomycetidae</taxon>
        <taxon>Agaricales</taxon>
        <taxon>Pleurotineae</taxon>
        <taxon>Pterulaceae</taxon>
        <taxon>Pterulicium</taxon>
    </lineage>
</organism>
<proteinExistence type="predicted"/>
<protein>
    <submittedName>
        <fullName evidence="1">Uncharacterized protein</fullName>
    </submittedName>
</protein>
<evidence type="ECO:0000313" key="1">
    <source>
        <dbReference type="EMBL" id="TFL03664.1"/>
    </source>
</evidence>
<keyword evidence="2" id="KW-1185">Reference proteome</keyword>
<dbReference type="Proteomes" id="UP000305067">
    <property type="component" value="Unassembled WGS sequence"/>
</dbReference>
<dbReference type="EMBL" id="ML178820">
    <property type="protein sequence ID" value="TFL03664.1"/>
    <property type="molecule type" value="Genomic_DNA"/>
</dbReference>